<dbReference type="Pfam" id="PF01095">
    <property type="entry name" value="Pectinesterase"/>
    <property type="match status" value="1"/>
</dbReference>
<keyword evidence="9" id="KW-1185">Reference proteome</keyword>
<dbReference type="SUPFAM" id="SSF51126">
    <property type="entry name" value="Pectin lyase-like"/>
    <property type="match status" value="1"/>
</dbReference>
<dbReference type="InterPro" id="IPR011050">
    <property type="entry name" value="Pectin_lyase_fold/virulence"/>
</dbReference>
<gene>
    <name evidence="8" type="ORF">RN605_00290</name>
    <name evidence="7" type="ORF">RN608_06990</name>
</gene>
<evidence type="ECO:0000313" key="7">
    <source>
        <dbReference type="EMBL" id="WNM17757.1"/>
    </source>
</evidence>
<accession>A0AA96J107</accession>
<dbReference type="InterPro" id="IPR033131">
    <property type="entry name" value="Pectinesterase_Asp_AS"/>
</dbReference>
<feature type="signal peptide" evidence="5">
    <location>
        <begin position="1"/>
        <end position="18"/>
    </location>
</feature>
<evidence type="ECO:0000256" key="5">
    <source>
        <dbReference type="RuleBase" id="RU000589"/>
    </source>
</evidence>
<evidence type="ECO:0000256" key="2">
    <source>
        <dbReference type="ARBA" id="ARBA00022801"/>
    </source>
</evidence>
<dbReference type="EMBL" id="CP134890">
    <property type="protein sequence ID" value="WNM21810.1"/>
    <property type="molecule type" value="Genomic_DNA"/>
</dbReference>
<feature type="chain" id="PRO_5044522313" description="Pectinesterase" evidence="5">
    <location>
        <begin position="19"/>
        <end position="328"/>
    </location>
</feature>
<protein>
    <recommendedName>
        <fullName evidence="5">Pectinesterase</fullName>
        <ecNumber evidence="5">3.1.1.11</ecNumber>
    </recommendedName>
</protein>
<dbReference type="GO" id="GO:0045490">
    <property type="term" value="P:pectin catabolic process"/>
    <property type="evidence" value="ECO:0007669"/>
    <property type="project" value="UniProtKB-UniRule"/>
</dbReference>
<evidence type="ECO:0000313" key="9">
    <source>
        <dbReference type="Proteomes" id="UP001304515"/>
    </source>
</evidence>
<feature type="active site" evidence="4">
    <location>
        <position position="182"/>
    </location>
</feature>
<feature type="domain" description="Pectinesterase catalytic" evidence="6">
    <location>
        <begin position="31"/>
        <end position="312"/>
    </location>
</feature>
<dbReference type="AlphaFoldDB" id="A0AA96J107"/>
<comment type="pathway">
    <text evidence="5">Glycan metabolism; pectin degradation; 2-dehydro-3-deoxy-D-gluconate from pectin: step 1/5.</text>
</comment>
<keyword evidence="3 5" id="KW-0063">Aspartyl esterase</keyword>
<sequence>MRKVIAVILFLLTSQAWLNCQTLGKDAFYKTVAQDGTGDYTTIQAAINDSKSFPYQRITIYIKNGNYHEKVKVHEWNNNISLIGESKENTIITFDDYFNKVNLGINSTFYTYTLLVEANDVLLKNLTIENSSGEVGQAVALSVFSDGVAVINCRILGNQDTLYASGKGKQYYKDCYIEGTTDYIFGSATAYFENCEIHSKKDSYVTAASTPQGTEFGYVFKNCNLTANDGTSQVYLGRPWRIYAKTVFIECKLGKHISPVGWHNWSKPDAEINAFYAEYNCSGEGFSPKARVSWSHQLSKAEAKKYTIKTILGEKFLKNIQEWNSDLK</sequence>
<evidence type="ECO:0000256" key="4">
    <source>
        <dbReference type="PROSITE-ProRule" id="PRU10040"/>
    </source>
</evidence>
<dbReference type="PANTHER" id="PTHR31321">
    <property type="entry name" value="ACYL-COA THIOESTER HYDROLASE YBHC-RELATED"/>
    <property type="match status" value="1"/>
</dbReference>
<dbReference type="EC" id="3.1.1.11" evidence="5"/>
<name>A0AA96J107_9FLAO</name>
<dbReference type="EMBL" id="CP134878">
    <property type="protein sequence ID" value="WNM17757.1"/>
    <property type="molecule type" value="Genomic_DNA"/>
</dbReference>
<dbReference type="GO" id="GO:0030599">
    <property type="term" value="F:pectinesterase activity"/>
    <property type="evidence" value="ECO:0007669"/>
    <property type="project" value="UniProtKB-UniRule"/>
</dbReference>
<dbReference type="GO" id="GO:0009279">
    <property type="term" value="C:cell outer membrane"/>
    <property type="evidence" value="ECO:0007669"/>
    <property type="project" value="TreeGrafter"/>
</dbReference>
<comment type="catalytic activity">
    <reaction evidence="5">
        <text>[(1-&gt;4)-alpha-D-galacturonosyl methyl ester](n) + n H2O = [(1-&gt;4)-alpha-D-galacturonosyl](n) + n methanol + n H(+)</text>
        <dbReference type="Rhea" id="RHEA:22380"/>
        <dbReference type="Rhea" id="RHEA-COMP:14570"/>
        <dbReference type="Rhea" id="RHEA-COMP:14573"/>
        <dbReference type="ChEBI" id="CHEBI:15377"/>
        <dbReference type="ChEBI" id="CHEBI:15378"/>
        <dbReference type="ChEBI" id="CHEBI:17790"/>
        <dbReference type="ChEBI" id="CHEBI:140522"/>
        <dbReference type="ChEBI" id="CHEBI:140523"/>
        <dbReference type="EC" id="3.1.1.11"/>
    </reaction>
</comment>
<dbReference type="RefSeq" id="WP_313321406.1">
    <property type="nucleotide sequence ID" value="NZ_CP134878.1"/>
</dbReference>
<dbReference type="Gene3D" id="2.160.20.10">
    <property type="entry name" value="Single-stranded right-handed beta-helix, Pectin lyase-like"/>
    <property type="match status" value="1"/>
</dbReference>
<evidence type="ECO:0000256" key="3">
    <source>
        <dbReference type="ARBA" id="ARBA00023085"/>
    </source>
</evidence>
<evidence type="ECO:0000256" key="1">
    <source>
        <dbReference type="ARBA" id="ARBA00008891"/>
    </source>
</evidence>
<keyword evidence="2 5" id="KW-0378">Hydrolase</keyword>
<dbReference type="Proteomes" id="UP001304515">
    <property type="component" value="Chromosome"/>
</dbReference>
<reference evidence="7 9" key="1">
    <citation type="submission" date="2023-09" db="EMBL/GenBank/DDBJ databases">
        <title>Flavobacterium sp. a novel bacteria isolate from Pepper rhizosphere.</title>
        <authorList>
            <person name="Peng Y."/>
            <person name="Lee J."/>
        </authorList>
    </citation>
    <scope>NUCLEOTIDE SEQUENCE</scope>
    <source>
        <strain evidence="7">PMR2A8</strain>
        <strain evidence="8 9">PMTSA4</strain>
    </source>
</reference>
<dbReference type="PROSITE" id="PS00503">
    <property type="entry name" value="PECTINESTERASE_2"/>
    <property type="match status" value="1"/>
</dbReference>
<evidence type="ECO:0000259" key="6">
    <source>
        <dbReference type="Pfam" id="PF01095"/>
    </source>
</evidence>
<dbReference type="GO" id="GO:0042545">
    <property type="term" value="P:cell wall modification"/>
    <property type="evidence" value="ECO:0007669"/>
    <property type="project" value="UniProtKB-UniRule"/>
</dbReference>
<evidence type="ECO:0000313" key="8">
    <source>
        <dbReference type="EMBL" id="WNM21810.1"/>
    </source>
</evidence>
<dbReference type="PANTHER" id="PTHR31321:SF57">
    <property type="entry name" value="PECTINESTERASE 53-RELATED"/>
    <property type="match status" value="1"/>
</dbReference>
<dbReference type="InterPro" id="IPR012334">
    <property type="entry name" value="Pectin_lyas_fold"/>
</dbReference>
<dbReference type="KEGG" id="fcj:RN605_00290"/>
<accession>A0AA96J4W4</accession>
<dbReference type="InterPro" id="IPR000070">
    <property type="entry name" value="Pectinesterase_cat"/>
</dbReference>
<organism evidence="7">
    <name type="scientific">Flavobacterium capsici</name>
    <dbReference type="NCBI Taxonomy" id="3075618"/>
    <lineage>
        <taxon>Bacteria</taxon>
        <taxon>Pseudomonadati</taxon>
        <taxon>Bacteroidota</taxon>
        <taxon>Flavobacteriia</taxon>
        <taxon>Flavobacteriales</taxon>
        <taxon>Flavobacteriaceae</taxon>
        <taxon>Flavobacterium</taxon>
    </lineage>
</organism>
<comment type="similarity">
    <text evidence="1">Belongs to the pectinesterase family.</text>
</comment>
<keyword evidence="5" id="KW-0732">Signal</keyword>
<proteinExistence type="inferred from homology"/>